<dbReference type="EMBL" id="AEDD01000008">
    <property type="protein sequence ID" value="EFM10104.1"/>
    <property type="molecule type" value="Genomic_DNA"/>
</dbReference>
<reference evidence="3 4" key="1">
    <citation type="submission" date="2010-07" db="EMBL/GenBank/DDBJ databases">
        <title>The draft genome of Paenibacillus curdlanolyticus YK9.</title>
        <authorList>
            <consortium name="US DOE Joint Genome Institute (JGI-PGF)"/>
            <person name="Lucas S."/>
            <person name="Copeland A."/>
            <person name="Lapidus A."/>
            <person name="Cheng J.-F."/>
            <person name="Bruce D."/>
            <person name="Goodwin L."/>
            <person name="Pitluck S."/>
            <person name="Land M.L."/>
            <person name="Hauser L."/>
            <person name="Chang Y.-J."/>
            <person name="Jeffries C."/>
            <person name="Anderson I.J."/>
            <person name="Johnson E."/>
            <person name="Loganathan U."/>
            <person name="Mulhopadhyay B."/>
            <person name="Kyrpides N."/>
            <person name="Woyke T.J."/>
        </authorList>
    </citation>
    <scope>NUCLEOTIDE SEQUENCE [LARGE SCALE GENOMIC DNA]</scope>
    <source>
        <strain evidence="3 4">YK9</strain>
    </source>
</reference>
<feature type="domain" description="SpoVR-like C-terminal" evidence="2">
    <location>
        <begin position="408"/>
        <end position="459"/>
    </location>
</feature>
<dbReference type="InterPro" id="IPR057008">
    <property type="entry name" value="SpoVR-like_C"/>
</dbReference>
<sequence>MKQDEIRQLERAIDEITEIAQGFGLDFYPMRYEICPADIIYTFGAYGMPTRFSHWSFGKTFNKMKMQYDFGLSKIYELVINSNPCYAFLLDGNSLIQNKLIVAHVLAHCDFFKNNARFSQTNRNMVESMSATAERVAQYEMEYGTERVEKFIDAVLAIQEHIDPTIIKPYNLDKTRYIELQIKERDRSAAREPKGSLYDDLWSLETNEDDSEDKNANLKRFPPQPEKDLVWFIEEYSTSLEDWQRDIMSMLRDEMLYFWPQLETKIMNEGWASYWHQRIIRELDLTSEETIEFAKLNSSVVVPSRHTLNPYYLGLKIFEHIEKRWDNPTQEERDRFGMKPGKGREKIFEVREEDSDMSFLRNYLDKQLVKELDLYVFEKKGPEWKITDKAWANIRDQLVVSRVNGGFPSIVVQDGDFNRVGEMYLKHNYEGVELDLKYLERTLPYIVQLWGKSIHLETFIEDKKIVFSCDGKKTSRKFI</sequence>
<evidence type="ECO:0000259" key="1">
    <source>
        <dbReference type="Pfam" id="PF04293"/>
    </source>
</evidence>
<dbReference type="InterPro" id="IPR007390">
    <property type="entry name" value="Spore_V_R"/>
</dbReference>
<dbReference type="InterPro" id="IPR056174">
    <property type="entry name" value="SpoVR_N"/>
</dbReference>
<dbReference type="eggNOG" id="COG2719">
    <property type="taxonomic scope" value="Bacteria"/>
</dbReference>
<accession>E0IBM4</accession>
<keyword evidence="4" id="KW-1185">Reference proteome</keyword>
<dbReference type="OrthoDB" id="9784270at2"/>
<dbReference type="Pfam" id="PF04293">
    <property type="entry name" value="SpoVR"/>
    <property type="match status" value="1"/>
</dbReference>
<evidence type="ECO:0000259" key="2">
    <source>
        <dbReference type="Pfam" id="PF24755"/>
    </source>
</evidence>
<dbReference type="STRING" id="717606.PaecuDRAFT_3063"/>
<protein>
    <submittedName>
        <fullName evidence="3">SpoVR family protein</fullName>
    </submittedName>
</protein>
<organism evidence="3 4">
    <name type="scientific">Paenibacillus curdlanolyticus YK9</name>
    <dbReference type="NCBI Taxonomy" id="717606"/>
    <lineage>
        <taxon>Bacteria</taxon>
        <taxon>Bacillati</taxon>
        <taxon>Bacillota</taxon>
        <taxon>Bacilli</taxon>
        <taxon>Bacillales</taxon>
        <taxon>Paenibacillaceae</taxon>
        <taxon>Paenibacillus</taxon>
    </lineage>
</organism>
<name>E0IBM4_9BACL</name>
<dbReference type="PANTHER" id="PTHR30029:SF2">
    <property type="entry name" value="STAGE V SPORULATION PROTEIN R"/>
    <property type="match status" value="1"/>
</dbReference>
<feature type="domain" description="SpoVR protein-like N-terminal" evidence="1">
    <location>
        <begin position="5"/>
        <end position="404"/>
    </location>
</feature>
<gene>
    <name evidence="3" type="ORF">PaecuDRAFT_3063</name>
</gene>
<dbReference type="RefSeq" id="WP_006039051.1">
    <property type="nucleotide sequence ID" value="NZ_AEDD01000008.1"/>
</dbReference>
<dbReference type="Pfam" id="PF24755">
    <property type="entry name" value="SpoVR_C"/>
    <property type="match status" value="1"/>
</dbReference>
<proteinExistence type="predicted"/>
<evidence type="ECO:0000313" key="4">
    <source>
        <dbReference type="Proteomes" id="UP000005387"/>
    </source>
</evidence>
<evidence type="ECO:0000313" key="3">
    <source>
        <dbReference type="EMBL" id="EFM10104.1"/>
    </source>
</evidence>
<dbReference type="PANTHER" id="PTHR30029">
    <property type="entry name" value="STAGE V SPORULATION PROTEIN R"/>
    <property type="match status" value="1"/>
</dbReference>
<dbReference type="AlphaFoldDB" id="E0IBM4"/>
<dbReference type="Proteomes" id="UP000005387">
    <property type="component" value="Unassembled WGS sequence"/>
</dbReference>